<feature type="region of interest" description="Disordered" evidence="1">
    <location>
        <begin position="1"/>
        <end position="23"/>
    </location>
</feature>
<evidence type="ECO:0000313" key="3">
    <source>
        <dbReference type="Proteomes" id="UP000233100"/>
    </source>
</evidence>
<keyword evidence="3" id="KW-1185">Reference proteome</keyword>
<evidence type="ECO:0000256" key="1">
    <source>
        <dbReference type="SAM" id="MobiDB-lite"/>
    </source>
</evidence>
<dbReference type="Ensembl" id="ENSMFAT00000077605.1">
    <property type="protein sequence ID" value="ENSMFAP00000050005.1"/>
    <property type="gene ID" value="ENSMFAG00000054268.1"/>
</dbReference>
<dbReference type="AlphaFoldDB" id="A0A7N9CCV2"/>
<dbReference type="Proteomes" id="UP000233100">
    <property type="component" value="Chromosome 9"/>
</dbReference>
<protein>
    <submittedName>
        <fullName evidence="2">Uncharacterized protein</fullName>
    </submittedName>
</protein>
<evidence type="ECO:0000313" key="2">
    <source>
        <dbReference type="Ensembl" id="ENSMFAP00000050005.1"/>
    </source>
</evidence>
<reference evidence="2 3" key="1">
    <citation type="submission" date="2013-03" db="EMBL/GenBank/DDBJ databases">
        <authorList>
            <person name="Warren W."/>
            <person name="Wilson R.K."/>
        </authorList>
    </citation>
    <scope>NUCLEOTIDE SEQUENCE</scope>
</reference>
<reference evidence="2" key="2">
    <citation type="submission" date="2025-08" db="UniProtKB">
        <authorList>
            <consortium name="Ensembl"/>
        </authorList>
    </citation>
    <scope>IDENTIFICATION</scope>
</reference>
<reference evidence="2" key="3">
    <citation type="submission" date="2025-09" db="UniProtKB">
        <authorList>
            <consortium name="Ensembl"/>
        </authorList>
    </citation>
    <scope>IDENTIFICATION</scope>
</reference>
<proteinExistence type="predicted"/>
<accession>A0A7N9CCV2</accession>
<name>A0A7N9CCV2_MACFA</name>
<sequence length="103" mass="11135">MGRSQPRYQRGPPESSICDSPPPSYSLTKHLALLLLSTHPKGHPGPGVVPGQRPMAAVVALGLAGARTSLERHRGNFTGNHIYIQVKSVRLIIKAVGRIPERK</sequence>
<organism evidence="2 3">
    <name type="scientific">Macaca fascicularis</name>
    <name type="common">Crab-eating macaque</name>
    <name type="synonym">Cynomolgus monkey</name>
    <dbReference type="NCBI Taxonomy" id="9541"/>
    <lineage>
        <taxon>Eukaryota</taxon>
        <taxon>Metazoa</taxon>
        <taxon>Chordata</taxon>
        <taxon>Craniata</taxon>
        <taxon>Vertebrata</taxon>
        <taxon>Euteleostomi</taxon>
        <taxon>Mammalia</taxon>
        <taxon>Eutheria</taxon>
        <taxon>Euarchontoglires</taxon>
        <taxon>Primates</taxon>
        <taxon>Haplorrhini</taxon>
        <taxon>Catarrhini</taxon>
        <taxon>Cercopithecidae</taxon>
        <taxon>Cercopithecinae</taxon>
        <taxon>Macaca</taxon>
    </lineage>
</organism>